<dbReference type="EMBL" id="JBHUPE010000007">
    <property type="protein sequence ID" value="MFD2905855.1"/>
    <property type="molecule type" value="Genomic_DNA"/>
</dbReference>
<protein>
    <submittedName>
        <fullName evidence="2">ORF6N domain-containing protein</fullName>
    </submittedName>
</protein>
<evidence type="ECO:0000313" key="2">
    <source>
        <dbReference type="EMBL" id="MFD2905855.1"/>
    </source>
</evidence>
<sequence>MLDSDLEKLYGIGTKVLKQDVRKNIPRFPDDLILIA</sequence>
<name>A0ABW5Z0D5_9SPHI</name>
<dbReference type="InterPro" id="IPR018873">
    <property type="entry name" value="KilA-N_DNA-bd_domain"/>
</dbReference>
<organism evidence="2 3">
    <name type="scientific">Sphingobacterium anhuiense</name>
    <dbReference type="NCBI Taxonomy" id="493780"/>
    <lineage>
        <taxon>Bacteria</taxon>
        <taxon>Pseudomonadati</taxon>
        <taxon>Bacteroidota</taxon>
        <taxon>Sphingobacteriia</taxon>
        <taxon>Sphingobacteriales</taxon>
        <taxon>Sphingobacteriaceae</taxon>
        <taxon>Sphingobacterium</taxon>
    </lineage>
</organism>
<gene>
    <name evidence="2" type="ORF">ACFS6I_18145</name>
</gene>
<feature type="domain" description="KilA-N DNA-binding" evidence="1">
    <location>
        <begin position="1"/>
        <end position="31"/>
    </location>
</feature>
<accession>A0ABW5Z0D5</accession>
<proteinExistence type="predicted"/>
<evidence type="ECO:0000259" key="1">
    <source>
        <dbReference type="Pfam" id="PF10543"/>
    </source>
</evidence>
<keyword evidence="3" id="KW-1185">Reference proteome</keyword>
<dbReference type="RefSeq" id="WP_380923071.1">
    <property type="nucleotide sequence ID" value="NZ_JBHUPE010000007.1"/>
</dbReference>
<evidence type="ECO:0000313" key="3">
    <source>
        <dbReference type="Proteomes" id="UP001597509"/>
    </source>
</evidence>
<dbReference type="Pfam" id="PF10543">
    <property type="entry name" value="ORF6N"/>
    <property type="match status" value="1"/>
</dbReference>
<reference evidence="3" key="1">
    <citation type="journal article" date="2019" name="Int. J. Syst. Evol. Microbiol.">
        <title>The Global Catalogue of Microorganisms (GCM) 10K type strain sequencing project: providing services to taxonomists for standard genome sequencing and annotation.</title>
        <authorList>
            <consortium name="The Broad Institute Genomics Platform"/>
            <consortium name="The Broad Institute Genome Sequencing Center for Infectious Disease"/>
            <person name="Wu L."/>
            <person name="Ma J."/>
        </authorList>
    </citation>
    <scope>NUCLEOTIDE SEQUENCE [LARGE SCALE GENOMIC DNA]</scope>
    <source>
        <strain evidence="3">KCTC 22209</strain>
    </source>
</reference>
<dbReference type="Proteomes" id="UP001597509">
    <property type="component" value="Unassembled WGS sequence"/>
</dbReference>
<comment type="caution">
    <text evidence="2">The sequence shown here is derived from an EMBL/GenBank/DDBJ whole genome shotgun (WGS) entry which is preliminary data.</text>
</comment>